<keyword evidence="3" id="KW-0285">Flavoprotein</keyword>
<organism evidence="6 7">
    <name type="scientific">Streptococcus suis</name>
    <dbReference type="NCBI Taxonomy" id="1307"/>
    <lineage>
        <taxon>Bacteria</taxon>
        <taxon>Bacillati</taxon>
        <taxon>Bacillota</taxon>
        <taxon>Bacilli</taxon>
        <taxon>Lactobacillales</taxon>
        <taxon>Streptococcaceae</taxon>
        <taxon>Streptococcus</taxon>
    </lineage>
</organism>
<dbReference type="Pfam" id="PF03060">
    <property type="entry name" value="NMO"/>
    <property type="match status" value="1"/>
</dbReference>
<dbReference type="GO" id="GO:0018580">
    <property type="term" value="F:nitronate monooxygenase activity"/>
    <property type="evidence" value="ECO:0007669"/>
    <property type="project" value="InterPro"/>
</dbReference>
<evidence type="ECO:0000256" key="5">
    <source>
        <dbReference type="ARBA" id="ARBA00023002"/>
    </source>
</evidence>
<dbReference type="Proteomes" id="UP000074825">
    <property type="component" value="Unassembled WGS sequence"/>
</dbReference>
<evidence type="ECO:0000313" key="6">
    <source>
        <dbReference type="EMBL" id="CYV47356.1"/>
    </source>
</evidence>
<evidence type="ECO:0000256" key="3">
    <source>
        <dbReference type="ARBA" id="ARBA00022630"/>
    </source>
</evidence>
<dbReference type="EMBL" id="FIIF01000002">
    <property type="protein sequence ID" value="CYV47356.1"/>
    <property type="molecule type" value="Genomic_DNA"/>
</dbReference>
<dbReference type="InterPro" id="IPR004136">
    <property type="entry name" value="NMO"/>
</dbReference>
<name>A0A0Z8J4W1_STRSU</name>
<evidence type="ECO:0000256" key="2">
    <source>
        <dbReference type="ARBA" id="ARBA00013457"/>
    </source>
</evidence>
<protein>
    <recommendedName>
        <fullName evidence="2">Probable nitronate monooxygenase</fullName>
    </recommendedName>
</protein>
<dbReference type="PANTHER" id="PTHR32332:SF20">
    <property type="entry name" value="2-NITROPROPANE DIOXYGENASE-LIKE PROTEIN"/>
    <property type="match status" value="1"/>
</dbReference>
<reference evidence="6 7" key="1">
    <citation type="submission" date="2016-02" db="EMBL/GenBank/DDBJ databases">
        <authorList>
            <consortium name="Pathogen Informatics"/>
        </authorList>
    </citation>
    <scope>NUCLEOTIDE SEQUENCE [LARGE SCALE GENOMIC DNA]</scope>
    <source>
        <strain evidence="6 7">LSS82</strain>
    </source>
</reference>
<dbReference type="Gene3D" id="3.20.20.70">
    <property type="entry name" value="Aldolase class I"/>
    <property type="match status" value="1"/>
</dbReference>
<dbReference type="AlphaFoldDB" id="A0A0Z8J4W1"/>
<dbReference type="CDD" id="cd04730">
    <property type="entry name" value="NPD_like"/>
    <property type="match status" value="1"/>
</dbReference>
<evidence type="ECO:0000313" key="7">
    <source>
        <dbReference type="Proteomes" id="UP000074825"/>
    </source>
</evidence>
<evidence type="ECO:0000256" key="1">
    <source>
        <dbReference type="ARBA" id="ARBA00003535"/>
    </source>
</evidence>
<keyword evidence="4" id="KW-0288">FMN</keyword>
<gene>
    <name evidence="6" type="primary">fabK</name>
    <name evidence="6" type="ORF">ERS132444_00372</name>
</gene>
<comment type="function">
    <text evidence="1">Nitronate monooxygenase that uses molecular oxygen to catalyze the oxidative denitrification of alkyl nitronates. Acts on propionate 3-nitronate (P3N), the presumed physiological substrate. Probably functions in the detoxification of P3N, a metabolic poison produced by plants and fungi as a defense mechanism.</text>
</comment>
<keyword evidence="5 6" id="KW-0560">Oxidoreductase</keyword>
<dbReference type="RefSeq" id="WP_015646449.1">
    <property type="nucleotide sequence ID" value="NZ_CEDN01000023.1"/>
</dbReference>
<sequence length="326" mass="34879">MANRITEILGIEKPIIQGPLAWLTNGRYAGSVSAAGGLGVLGVSAGQSTAATTIEETVENMRREIRNAREITDKPIGLNVFPGAFENDPYTQPMLDLMVEEKVPVVVMVGQFSAEWVSRFHEKGIKVVFRAETPTVENTEEAIQGGADIIVATGFDEGGTVPHKVVGTFSIVPMIVDAAKGRVPVMAAGGIADARTARAAFALGAEGLFVGTAFMMSEESILAQNIKEQALKSNASDLLLYRTVPAYYRSLPGEIPNKLLEMSQAGASEEEIYEVQRGYLGMRDGMLFGDLSKGFASFGLGISMIDKIEPVAVIMDKLMSGIEDLV</sequence>
<accession>A0A0Z8J4W1</accession>
<dbReference type="SUPFAM" id="SSF51412">
    <property type="entry name" value="Inosine monophosphate dehydrogenase (IMPDH)"/>
    <property type="match status" value="1"/>
</dbReference>
<evidence type="ECO:0000256" key="4">
    <source>
        <dbReference type="ARBA" id="ARBA00022643"/>
    </source>
</evidence>
<dbReference type="InterPro" id="IPR013785">
    <property type="entry name" value="Aldolase_TIM"/>
</dbReference>
<dbReference type="PANTHER" id="PTHR32332">
    <property type="entry name" value="2-NITROPROPANE DIOXYGENASE"/>
    <property type="match status" value="1"/>
</dbReference>
<proteinExistence type="predicted"/>